<evidence type="ECO:0000256" key="2">
    <source>
        <dbReference type="SAM" id="Phobius"/>
    </source>
</evidence>
<dbReference type="STRING" id="62101.AB835_02025"/>
<sequence>MACVKATPEDSLVVVAYCPYRYWVRCTLFIVIVVLLVVGSYYSGFYRGSSTEKAAIVERDQLRNSYAEKIVRIEELEQQVANLALGSQVDRKATEQVRARVVELKNQIAELERDNTFYRDLMRPDNEDTGISVGVPTITSVKVDNTYEYKMVVKQLDANRLKVRGYLEFDLVGKNGEKDRRISLQEVSDNIDSGRIKLNFRYFQRIEGQMVLPQDFTPDRIELKVVLVRPKKTLIEKKFKWSIKES</sequence>
<dbReference type="EMBL" id="MDLC01000005">
    <property type="protein sequence ID" value="ODS24674.1"/>
    <property type="molecule type" value="Genomic_DNA"/>
</dbReference>
<name>A0A1D2QSY8_9GAMM</name>
<comment type="caution">
    <text evidence="3">The sequence shown here is derived from an EMBL/GenBank/DDBJ whole genome shotgun (WGS) entry which is preliminary data.</text>
</comment>
<dbReference type="AlphaFoldDB" id="A0A1D2QSY8"/>
<proteinExistence type="predicted"/>
<organism evidence="3 4">
    <name type="scientific">Candidatus Endobugula sertula</name>
    <name type="common">Bugula neritina bacterial symbiont</name>
    <dbReference type="NCBI Taxonomy" id="62101"/>
    <lineage>
        <taxon>Bacteria</taxon>
        <taxon>Pseudomonadati</taxon>
        <taxon>Pseudomonadota</taxon>
        <taxon>Gammaproteobacteria</taxon>
        <taxon>Cellvibrionales</taxon>
        <taxon>Cellvibrionaceae</taxon>
        <taxon>Candidatus Endobugula</taxon>
    </lineage>
</organism>
<keyword evidence="2" id="KW-0812">Transmembrane</keyword>
<gene>
    <name evidence="3" type="ORF">AB835_02025</name>
</gene>
<keyword evidence="1" id="KW-0175">Coiled coil</keyword>
<evidence type="ECO:0000313" key="4">
    <source>
        <dbReference type="Proteomes" id="UP000242502"/>
    </source>
</evidence>
<accession>A0A1D2QSY8</accession>
<dbReference type="Pfam" id="PF20567">
    <property type="entry name" value="DUF6776"/>
    <property type="match status" value="1"/>
</dbReference>
<evidence type="ECO:0000313" key="3">
    <source>
        <dbReference type="EMBL" id="ODS24674.1"/>
    </source>
</evidence>
<feature type="coiled-coil region" evidence="1">
    <location>
        <begin position="59"/>
        <end position="121"/>
    </location>
</feature>
<protein>
    <submittedName>
        <fullName evidence="3">Uncharacterized protein</fullName>
    </submittedName>
</protein>
<feature type="transmembrane region" description="Helical" evidence="2">
    <location>
        <begin position="22"/>
        <end position="43"/>
    </location>
</feature>
<dbReference type="InterPro" id="IPR046703">
    <property type="entry name" value="DUF6776"/>
</dbReference>
<reference evidence="3 4" key="1">
    <citation type="journal article" date="2016" name="Appl. Environ. Microbiol.">
        <title>Lack of Overt Genome Reduction in the Bryostatin-Producing Bryozoan Symbiont "Candidatus Endobugula sertula".</title>
        <authorList>
            <person name="Miller I.J."/>
            <person name="Vanee N."/>
            <person name="Fong S.S."/>
            <person name="Lim-Fong G.E."/>
            <person name="Kwan J.C."/>
        </authorList>
    </citation>
    <scope>NUCLEOTIDE SEQUENCE [LARGE SCALE GENOMIC DNA]</scope>
    <source>
        <strain evidence="3">AB1-4</strain>
    </source>
</reference>
<keyword evidence="2" id="KW-1133">Transmembrane helix</keyword>
<evidence type="ECO:0000256" key="1">
    <source>
        <dbReference type="SAM" id="Coils"/>
    </source>
</evidence>
<dbReference type="Proteomes" id="UP000242502">
    <property type="component" value="Unassembled WGS sequence"/>
</dbReference>
<keyword evidence="2" id="KW-0472">Membrane</keyword>